<organism evidence="1 2">
    <name type="scientific">Streptomyces phage BRock</name>
    <dbReference type="NCBI Taxonomy" id="1913591"/>
    <lineage>
        <taxon>Viruses</taxon>
        <taxon>Duplodnaviria</taxon>
        <taxon>Heunggongvirae</taxon>
        <taxon>Uroviricota</taxon>
        <taxon>Caudoviricetes</taxon>
        <taxon>Borockvirus</taxon>
        <taxon>Borockvirus brock</taxon>
    </lineage>
</organism>
<dbReference type="GeneID" id="55601536"/>
<evidence type="ECO:0000313" key="1">
    <source>
        <dbReference type="EMBL" id="APC46384.1"/>
    </source>
</evidence>
<dbReference type="RefSeq" id="YP_009831847.1">
    <property type="nucleotide sequence ID" value="NC_048650.1"/>
</dbReference>
<dbReference type="KEGG" id="vg:55601536"/>
<evidence type="ECO:0000313" key="2">
    <source>
        <dbReference type="Proteomes" id="UP000224898"/>
    </source>
</evidence>
<proteinExistence type="predicted"/>
<sequence length="86" mass="9917">MYVVYTMQEDSDGDAPTVQDFLGVTDSLERACAIVAEWEPEDLLSWQKSIHGDHWVSEWRDSERGTVVSCYYAEYDSIVNFDSKEN</sequence>
<accession>A0A1J0GW32</accession>
<reference evidence="1 2" key="1">
    <citation type="submission" date="2016-09" db="EMBL/GenBank/DDBJ databases">
        <title>Complete Genome Sequence of Streptomyces 5a phage BRock.</title>
        <authorList>
            <person name="Crossman A."/>
            <person name="Baron S."/>
            <person name="Jamdagni P."/>
            <person name="Khatri P."/>
            <person name="Sharma D."/>
            <person name="Pandey M."/>
            <person name="Goyal S."/>
            <person name="Kumar S."/>
            <person name="Phogat A."/>
            <person name="Chawla G."/>
            <person name="Pasricha M."/>
            <person name="Gupta K."/>
            <person name="Bazzad D."/>
            <person name="Aggarwal V."/>
            <person name="Poughat A."/>
            <person name="Singh K."/>
            <person name="Rana P."/>
            <person name="Gautam R."/>
            <person name="Sharma V."/>
            <person name="Tyagi D."/>
            <person name="Shahi A."/>
            <person name="Jangra N."/>
            <person name="Malik M."/>
            <person name="Sidhu P.K."/>
            <person name="Malik S."/>
            <person name="Ghalyan Y."/>
            <person name="Sharma S.S."/>
            <person name="Malik A."/>
            <person name="Chuttani R."/>
            <person name="Bamal N."/>
            <person name="Bhadula D."/>
            <person name="Batra A."/>
            <person name="Temple L."/>
            <person name="Nehra K."/>
        </authorList>
    </citation>
    <scope>NUCLEOTIDE SEQUENCE [LARGE SCALE GENOMIC DNA]</scope>
</reference>
<name>A0A1J0GW32_9CAUD</name>
<dbReference type="Proteomes" id="UP000224898">
    <property type="component" value="Segment"/>
</dbReference>
<keyword evidence="2" id="KW-1185">Reference proteome</keyword>
<dbReference type="EMBL" id="KX925554">
    <property type="protein sequence ID" value="APC46384.1"/>
    <property type="molecule type" value="Genomic_DNA"/>
</dbReference>
<protein>
    <submittedName>
        <fullName evidence="1">Uncharacterized protein</fullName>
    </submittedName>
</protein>